<sequence length="116" mass="11566">MWQQWVLGGSGVTIVALGGMLFRATVVVGPSAAIGPQSWVLAYALGSSIVVVTTGAAVVGAESTAGATTRWRRLCLVLGTAIVTSAALLAPATVAPGLAAPVVLGLVAARRWTPGE</sequence>
<feature type="transmembrane region" description="Helical" evidence="1">
    <location>
        <begin position="40"/>
        <end position="61"/>
    </location>
</feature>
<reference evidence="3" key="1">
    <citation type="submission" date="2013-11" db="EMBL/GenBank/DDBJ databases">
        <authorList>
            <person name="Hoang H.T."/>
            <person name="Killian M.L."/>
            <person name="Madson D.M."/>
            <person name="Arruda P.H.E."/>
            <person name="Sun D."/>
            <person name="Schwartz K.J."/>
            <person name="Yoon K."/>
        </authorList>
    </citation>
    <scope>NUCLEOTIDE SEQUENCE [LARGE SCALE GENOMIC DNA]</scope>
    <source>
        <strain evidence="3">CDK2</strain>
    </source>
</reference>
<feature type="transmembrane region" description="Helical" evidence="1">
    <location>
        <begin position="73"/>
        <end position="94"/>
    </location>
</feature>
<feature type="transmembrane region" description="Helical" evidence="1">
    <location>
        <begin position="12"/>
        <end position="34"/>
    </location>
</feature>
<proteinExistence type="predicted"/>
<accession>A0A0P7HY04</accession>
<dbReference type="Proteomes" id="UP000050535">
    <property type="component" value="Unassembled WGS sequence"/>
</dbReference>
<dbReference type="AlphaFoldDB" id="A0A0P7HY04"/>
<keyword evidence="3" id="KW-1185">Reference proteome</keyword>
<evidence type="ECO:0000256" key="1">
    <source>
        <dbReference type="SAM" id="Phobius"/>
    </source>
</evidence>
<dbReference type="PATRIC" id="fig|699431.3.peg.3591"/>
<dbReference type="EMBL" id="LGUC01000002">
    <property type="protein sequence ID" value="KPN29265.1"/>
    <property type="molecule type" value="Genomic_DNA"/>
</dbReference>
<evidence type="ECO:0000313" key="2">
    <source>
        <dbReference type="EMBL" id="KPN29265.1"/>
    </source>
</evidence>
<protein>
    <submittedName>
        <fullName evidence="2">Uncharacterized protein</fullName>
    </submittedName>
</protein>
<comment type="caution">
    <text evidence="2">The sequence shown here is derived from an EMBL/GenBank/DDBJ whole genome shotgun (WGS) entry which is preliminary data.</text>
</comment>
<name>A0A0P7HY04_9EURY</name>
<keyword evidence="1" id="KW-1133">Transmembrane helix</keyword>
<dbReference type="STRING" id="699431.SY89_03499"/>
<keyword evidence="1" id="KW-0472">Membrane</keyword>
<organism evidence="2 3">
    <name type="scientific">Halolamina pelagica</name>
    <dbReference type="NCBI Taxonomy" id="699431"/>
    <lineage>
        <taxon>Archaea</taxon>
        <taxon>Methanobacteriati</taxon>
        <taxon>Methanobacteriota</taxon>
        <taxon>Stenosarchaea group</taxon>
        <taxon>Halobacteria</taxon>
        <taxon>Halobacteriales</taxon>
        <taxon>Haloferacaceae</taxon>
    </lineage>
</organism>
<gene>
    <name evidence="2" type="ORF">SY89_03499</name>
</gene>
<evidence type="ECO:0000313" key="3">
    <source>
        <dbReference type="Proteomes" id="UP000050535"/>
    </source>
</evidence>
<keyword evidence="1" id="KW-0812">Transmembrane</keyword>